<keyword evidence="1" id="KW-0496">Mitochondrion</keyword>
<gene>
    <name evidence="1" type="ORF">AEK19_MT1418</name>
</gene>
<dbReference type="EMBL" id="KY774314">
    <property type="protein sequence ID" value="ART31612.1"/>
    <property type="molecule type" value="Genomic_DNA"/>
</dbReference>
<evidence type="ECO:0000313" key="1">
    <source>
        <dbReference type="EMBL" id="ART31612.1"/>
    </source>
</evidence>
<proteinExistence type="predicted"/>
<organism evidence="1">
    <name type="scientific">Utricularia reniformis</name>
    <dbReference type="NCBI Taxonomy" id="192314"/>
    <lineage>
        <taxon>Eukaryota</taxon>
        <taxon>Viridiplantae</taxon>
        <taxon>Streptophyta</taxon>
        <taxon>Embryophyta</taxon>
        <taxon>Tracheophyta</taxon>
        <taxon>Spermatophyta</taxon>
        <taxon>Magnoliopsida</taxon>
        <taxon>eudicotyledons</taxon>
        <taxon>Gunneridae</taxon>
        <taxon>Pentapetalae</taxon>
        <taxon>asterids</taxon>
        <taxon>lamiids</taxon>
        <taxon>Lamiales</taxon>
        <taxon>Lentibulariaceae</taxon>
        <taxon>Utricularia</taxon>
    </lineage>
</organism>
<protein>
    <submittedName>
        <fullName evidence="1">Uncharacterized protein</fullName>
    </submittedName>
</protein>
<name>A0A1Y0B2D7_9LAMI</name>
<geneLocation type="mitochondrion" evidence="1"/>
<sequence>MTKRFWMTLQLQLESTNPVYSTLHVHRSSSMFLIYE</sequence>
<accession>A0A1Y0B2D7</accession>
<dbReference type="AlphaFoldDB" id="A0A1Y0B2D7"/>
<reference evidence="1" key="1">
    <citation type="submission" date="2017-03" db="EMBL/GenBank/DDBJ databases">
        <title>The mitochondrial genome of the carnivorous plant Utricularia reniformis (Lentibulariaceae): structure, comparative analysis and evolutionary landmarks.</title>
        <authorList>
            <person name="Silva S.R."/>
            <person name="Alvarenga D.O."/>
            <person name="Michael T.P."/>
            <person name="Miranda V.F.O."/>
            <person name="Varani A.M."/>
        </authorList>
    </citation>
    <scope>NUCLEOTIDE SEQUENCE</scope>
</reference>